<feature type="region of interest" description="Disordered" evidence="1">
    <location>
        <begin position="62"/>
        <end position="94"/>
    </location>
</feature>
<proteinExistence type="evidence at transcript level"/>
<reference evidence="2" key="6">
    <citation type="submission" date="2004-03" db="EMBL/GenBank/DDBJ databases">
        <authorList>
            <person name="Arakawa T."/>
            <person name="Carninci P."/>
            <person name="Fukuda S."/>
            <person name="Hashizume W."/>
            <person name="Hayashida K."/>
            <person name="Hori F."/>
            <person name="Iida J."/>
            <person name="Imamura K."/>
            <person name="Imotani K."/>
            <person name="Itoh M."/>
            <person name="Kanagawa S."/>
            <person name="Kawai J."/>
            <person name="Kojima M."/>
            <person name="Konno H."/>
            <person name="Murata M."/>
            <person name="Nakamura M."/>
            <person name="Ninomiya N."/>
            <person name="Nishiyori H."/>
            <person name="Nomura K."/>
            <person name="Ohno M."/>
            <person name="Sakazume N."/>
            <person name="Sano H."/>
            <person name="Sasaki D."/>
            <person name="Shibata K."/>
            <person name="Shiraki T."/>
            <person name="Tagami M."/>
            <person name="Tagami Y."/>
            <person name="Waki K."/>
            <person name="Watahiki A."/>
            <person name="Muramatsu M."/>
            <person name="Hayashizaki Y."/>
        </authorList>
    </citation>
    <scope>NUCLEOTIDE SEQUENCE</scope>
    <source>
        <strain evidence="2">C57BL/6J</strain>
        <tissue evidence="2">Whole body</tissue>
    </source>
</reference>
<accession>Q3URN1</accession>
<gene>
    <name evidence="3" type="primary">Gm16401</name>
    <name evidence="3" type="synonym">EG624120</name>
</gene>
<dbReference type="AGR" id="MGI:3648398"/>
<reference evidence="2" key="7">
    <citation type="journal article" date="2005" name="Science">
        <title>The Transcriptional Landscape of the Mammalian Genome.</title>
        <authorList>
            <consortium name="The FANTOM Consortium"/>
            <consortium name="Riken Genome Exploration Research Group and Genome Science Group (Genome Network Project Core Group)"/>
        </authorList>
    </citation>
    <scope>NUCLEOTIDE SEQUENCE</scope>
    <source>
        <strain evidence="2">C57BL/6J</strain>
        <tissue evidence="2">Whole body</tissue>
    </source>
</reference>
<feature type="compositionally biased region" description="Polar residues" evidence="1">
    <location>
        <begin position="62"/>
        <end position="79"/>
    </location>
</feature>
<reference evidence="2" key="4">
    <citation type="journal article" date="2001" name="Nature">
        <title>Functional annotation of a full-length mouse cDNA collection.</title>
        <authorList>
            <consortium name="The RIKEN Genome Exploration Research Group Phase II Team and the FANTOM Consortium"/>
        </authorList>
    </citation>
    <scope>NUCLEOTIDE SEQUENCE</scope>
    <source>
        <strain evidence="2">C57BL/6J</strain>
        <tissue evidence="2">Whole body</tissue>
    </source>
</reference>
<feature type="compositionally biased region" description="Basic and acidic residues" evidence="1">
    <location>
        <begin position="83"/>
        <end position="94"/>
    </location>
</feature>
<dbReference type="AlphaFoldDB" id="Q3URN1"/>
<dbReference type="MGI" id="MGI:3648398">
    <property type="gene designation" value="Gm16401"/>
</dbReference>
<reference evidence="2" key="3">
    <citation type="journal article" date="2000" name="Genome Res.">
        <title>RIKEN integrated sequence analysis (RISA) system--384-format sequencing pipeline with 384 multicapillary sequencer.</title>
        <authorList>
            <person name="Shibata K."/>
            <person name="Itoh M."/>
            <person name="Aizawa K."/>
            <person name="Nagaoka S."/>
            <person name="Sasaki N."/>
            <person name="Carninci P."/>
            <person name="Konno H."/>
            <person name="Akiyama J."/>
            <person name="Nishi K."/>
            <person name="Kitsunai T."/>
            <person name="Tashiro H."/>
            <person name="Itoh M."/>
            <person name="Sumi N."/>
            <person name="Ishii Y."/>
            <person name="Nakamura S."/>
            <person name="Hazama M."/>
            <person name="Nishine T."/>
            <person name="Harada A."/>
            <person name="Yamamoto R."/>
            <person name="Matsumoto H."/>
            <person name="Sakaguchi S."/>
            <person name="Ikegami T."/>
            <person name="Kashiwagi K."/>
            <person name="Fujiwake S."/>
            <person name="Inoue K."/>
            <person name="Togawa Y."/>
            <person name="Izawa M."/>
            <person name="Ohara E."/>
            <person name="Watahiki M."/>
            <person name="Yoneda Y."/>
            <person name="Ishikawa T."/>
            <person name="Ozawa K."/>
            <person name="Tanaka T."/>
            <person name="Matsuura S."/>
            <person name="Kawai J."/>
            <person name="Okazaki Y."/>
            <person name="Muramatsu M."/>
            <person name="Inoue Y."/>
            <person name="Kira A."/>
            <person name="Hayashizaki Y."/>
        </authorList>
    </citation>
    <scope>NUCLEOTIDE SEQUENCE</scope>
    <source>
        <strain evidence="2">C57BL/6J</strain>
        <tissue evidence="2">Whole body</tissue>
    </source>
</reference>
<evidence type="ECO:0000256" key="1">
    <source>
        <dbReference type="SAM" id="MobiDB-lite"/>
    </source>
</evidence>
<reference evidence="2" key="1">
    <citation type="journal article" date="1999" name="Methods Enzymol.">
        <title>High-efficiency full-length cDNA cloning.</title>
        <authorList>
            <person name="Carninci P."/>
            <person name="Hayashizaki Y."/>
        </authorList>
    </citation>
    <scope>NUCLEOTIDE SEQUENCE</scope>
    <source>
        <strain evidence="2">C57BL/6J</strain>
        <tissue evidence="2">Whole body</tissue>
    </source>
</reference>
<reference evidence="2" key="2">
    <citation type="journal article" date="2000" name="Genome Res.">
        <title>Normalization and subtraction of cap-trapper-selected cDNAs to prepare full-length cDNA libraries for rapid discovery of new genes.</title>
        <authorList>
            <person name="Carninci P."/>
            <person name="Shibata Y."/>
            <person name="Hayatsu N."/>
            <person name="Sugahara Y."/>
            <person name="Shibata K."/>
            <person name="Itoh M."/>
            <person name="Konno H."/>
            <person name="Okazaki Y."/>
            <person name="Muramatsu M."/>
            <person name="Hayashizaki Y."/>
        </authorList>
    </citation>
    <scope>NUCLEOTIDE SEQUENCE</scope>
    <source>
        <strain evidence="2">C57BL/6J</strain>
        <tissue evidence="2">Whole body</tissue>
    </source>
</reference>
<organism evidence="2">
    <name type="scientific">Mus musculus</name>
    <name type="common">Mouse</name>
    <dbReference type="NCBI Taxonomy" id="10090"/>
    <lineage>
        <taxon>Eukaryota</taxon>
        <taxon>Metazoa</taxon>
        <taxon>Chordata</taxon>
        <taxon>Craniata</taxon>
        <taxon>Vertebrata</taxon>
        <taxon>Euteleostomi</taxon>
        <taxon>Mammalia</taxon>
        <taxon>Eutheria</taxon>
        <taxon>Euarchontoglires</taxon>
        <taxon>Glires</taxon>
        <taxon>Rodentia</taxon>
        <taxon>Myomorpha</taxon>
        <taxon>Muroidea</taxon>
        <taxon>Muridae</taxon>
        <taxon>Murinae</taxon>
        <taxon>Mus</taxon>
        <taxon>Mus</taxon>
    </lineage>
</organism>
<name>Q3URN1_MOUSE</name>
<dbReference type="EMBL" id="AK141347">
    <property type="protein sequence ID" value="BAE24657.1"/>
    <property type="molecule type" value="mRNA"/>
</dbReference>
<evidence type="ECO:0000313" key="3">
    <source>
        <dbReference type="MGI" id="MGI:3648398"/>
    </source>
</evidence>
<reference evidence="2" key="5">
    <citation type="journal article" date="2002" name="Nature">
        <title>Analysis of the mouse transcriptome based on functional annotation of 60,770 full-length cDNAs.</title>
        <authorList>
            <consortium name="The FANTOM Consortium and the RIKEN Genome Exploration Research Group Phase I and II Team"/>
        </authorList>
    </citation>
    <scope>NUCLEOTIDE SEQUENCE</scope>
    <source>
        <strain evidence="2">C57BL/6J</strain>
        <tissue evidence="2">Whole body</tissue>
    </source>
</reference>
<evidence type="ECO:0000313" key="2">
    <source>
        <dbReference type="EMBL" id="BAE24657.1"/>
    </source>
</evidence>
<protein>
    <submittedName>
        <fullName evidence="2">Uncharacterized protein</fullName>
    </submittedName>
</protein>
<sequence length="153" mass="17013">MVAGGRESHVLSPSPSLPPTLAFPGVFLTAKEFSRPRPNLLSPPFPKAGRWPESLTASCSCLRNPATSTPPQDGRSTGAEQCAAERSRPPPREKVCTLYNQSSRPWARPLAETHTTLQPLQLREDKLGSRHLLWRQRKTLLELLHSSSLPWVF</sequence>
<feature type="region of interest" description="Disordered" evidence="1">
    <location>
        <begin position="1"/>
        <end position="21"/>
    </location>
</feature>
<reference evidence="2" key="8">
    <citation type="journal article" date="2005" name="Science">
        <title>Antisense Transcription in the Mammalian Transcriptome.</title>
        <authorList>
            <consortium name="RIKEN Genome Exploration Research Group and Genome Science Group (Genome Network Project Core Group) and the FANTOM Consortium"/>
        </authorList>
    </citation>
    <scope>NUCLEOTIDE SEQUENCE</scope>
    <source>
        <strain evidence="2">C57BL/6J</strain>
        <tissue evidence="2">Whole body</tissue>
    </source>
</reference>